<gene>
    <name evidence="1" type="ORF">SOP96_10565</name>
</gene>
<evidence type="ECO:0000313" key="2">
    <source>
        <dbReference type="Proteomes" id="UP001348397"/>
    </source>
</evidence>
<dbReference type="RefSeq" id="WP_123854443.1">
    <property type="nucleotide sequence ID" value="NZ_JAYLAA010000039.1"/>
</dbReference>
<protein>
    <recommendedName>
        <fullName evidence="3">Phage integrase SAM-like domain-containing protein</fullName>
    </recommendedName>
</protein>
<dbReference type="EMBL" id="JAYLAA010000039">
    <property type="protein sequence ID" value="MEC3876155.1"/>
    <property type="molecule type" value="Genomic_DNA"/>
</dbReference>
<comment type="caution">
    <text evidence="1">The sequence shown here is derived from an EMBL/GenBank/DDBJ whole genome shotgun (WGS) entry which is preliminary data.</text>
</comment>
<reference evidence="1 2" key="1">
    <citation type="submission" date="2024-01" db="EMBL/GenBank/DDBJ databases">
        <title>Chryseobacterium sp. T9W2-O.</title>
        <authorList>
            <person name="Maltman C."/>
        </authorList>
    </citation>
    <scope>NUCLEOTIDE SEQUENCE [LARGE SCALE GENOMIC DNA]</scope>
    <source>
        <strain evidence="1 2">T9W2-O</strain>
    </source>
</reference>
<keyword evidence="2" id="KW-1185">Reference proteome</keyword>
<name>A0ABU6HSX5_9FLAO</name>
<dbReference type="Proteomes" id="UP001348397">
    <property type="component" value="Unassembled WGS sequence"/>
</dbReference>
<organism evidence="1 2">
    <name type="scientific">Chryseobacterium salviniae</name>
    <dbReference type="NCBI Taxonomy" id="3101750"/>
    <lineage>
        <taxon>Bacteria</taxon>
        <taxon>Pseudomonadati</taxon>
        <taxon>Bacteroidota</taxon>
        <taxon>Flavobacteriia</taxon>
        <taxon>Flavobacteriales</taxon>
        <taxon>Weeksellaceae</taxon>
        <taxon>Chryseobacterium group</taxon>
        <taxon>Chryseobacterium</taxon>
    </lineage>
</organism>
<accession>A0ABU6HSX5</accession>
<sequence>MNILDKNYPEISVKTDAEDLRVMINYLNELGEFIQENGELSRTVSIMLLKEVRDKLIMKEFQKKGTTKIFLMKFKAYHIAALYESFIFNSQINQVKPFEQNCIRRYKNQFHQQLIAL</sequence>
<evidence type="ECO:0000313" key="1">
    <source>
        <dbReference type="EMBL" id="MEC3876155.1"/>
    </source>
</evidence>
<proteinExistence type="predicted"/>
<evidence type="ECO:0008006" key="3">
    <source>
        <dbReference type="Google" id="ProtNLM"/>
    </source>
</evidence>